<dbReference type="Gene3D" id="3.30.1330.30">
    <property type="match status" value="1"/>
</dbReference>
<reference evidence="2" key="1">
    <citation type="journal article" date="2021" name="PeerJ">
        <title>Extensive microbial diversity within the chicken gut microbiome revealed by metagenomics and culture.</title>
        <authorList>
            <person name="Gilroy R."/>
            <person name="Ravi A."/>
            <person name="Getino M."/>
            <person name="Pursley I."/>
            <person name="Horton D.L."/>
            <person name="Alikhan N.F."/>
            <person name="Baker D."/>
            <person name="Gharbi K."/>
            <person name="Hall N."/>
            <person name="Watson M."/>
            <person name="Adriaenssens E.M."/>
            <person name="Foster-Nyarko E."/>
            <person name="Jarju S."/>
            <person name="Secka A."/>
            <person name="Antonio M."/>
            <person name="Oren A."/>
            <person name="Chaudhuri R.R."/>
            <person name="La Ragione R."/>
            <person name="Hildebrand F."/>
            <person name="Pallen M.J."/>
        </authorList>
    </citation>
    <scope>NUCLEOTIDE SEQUENCE</scope>
    <source>
        <strain evidence="2">CHK192-9172</strain>
    </source>
</reference>
<evidence type="ECO:0000313" key="2">
    <source>
        <dbReference type="EMBL" id="HIZ08455.1"/>
    </source>
</evidence>
<evidence type="ECO:0000313" key="3">
    <source>
        <dbReference type="Proteomes" id="UP000824024"/>
    </source>
</evidence>
<dbReference type="EMBL" id="DXCH01000294">
    <property type="protein sequence ID" value="HIZ08455.1"/>
    <property type="molecule type" value="Genomic_DNA"/>
</dbReference>
<feature type="domain" description="Ribosomal protein eL8/eL30/eS12/Gadd45" evidence="1">
    <location>
        <begin position="7"/>
        <end position="95"/>
    </location>
</feature>
<proteinExistence type="predicted"/>
<name>A0A9D2IGR2_9FIRM</name>
<dbReference type="AlphaFoldDB" id="A0A9D2IGR2"/>
<organism evidence="2 3">
    <name type="scientific">Candidatus Eubacterium avistercoris</name>
    <dbReference type="NCBI Taxonomy" id="2838567"/>
    <lineage>
        <taxon>Bacteria</taxon>
        <taxon>Bacillati</taxon>
        <taxon>Bacillota</taxon>
        <taxon>Clostridia</taxon>
        <taxon>Eubacteriales</taxon>
        <taxon>Eubacteriaceae</taxon>
        <taxon>Eubacterium</taxon>
    </lineage>
</organism>
<dbReference type="SUPFAM" id="SSF55315">
    <property type="entry name" value="L30e-like"/>
    <property type="match status" value="1"/>
</dbReference>
<protein>
    <submittedName>
        <fullName evidence="2">Ribosomal L7Ae/L30e/S12e/Gadd45 family protein</fullName>
    </submittedName>
</protein>
<evidence type="ECO:0000259" key="1">
    <source>
        <dbReference type="Pfam" id="PF01248"/>
    </source>
</evidence>
<reference evidence="2" key="2">
    <citation type="submission" date="2021-04" db="EMBL/GenBank/DDBJ databases">
        <authorList>
            <person name="Gilroy R."/>
        </authorList>
    </citation>
    <scope>NUCLEOTIDE SEQUENCE</scope>
    <source>
        <strain evidence="2">CHK192-9172</strain>
    </source>
</reference>
<dbReference type="Pfam" id="PF01248">
    <property type="entry name" value="Ribosomal_L7Ae"/>
    <property type="match status" value="1"/>
</dbReference>
<comment type="caution">
    <text evidence="2">The sequence shown here is derived from an EMBL/GenBank/DDBJ whole genome shotgun (WGS) entry which is preliminary data.</text>
</comment>
<dbReference type="Proteomes" id="UP000824024">
    <property type="component" value="Unassembled WGS sequence"/>
</dbReference>
<dbReference type="InterPro" id="IPR029064">
    <property type="entry name" value="Ribosomal_eL30-like_sf"/>
</dbReference>
<dbReference type="InterPro" id="IPR004038">
    <property type="entry name" value="Ribosomal_eL8/eL30/eS12/Gad45"/>
</dbReference>
<accession>A0A9D2IGR2</accession>
<gene>
    <name evidence="2" type="ORF">IAA08_11055</name>
</gene>
<sequence length="107" mass="11889">MSSSNRIFSNLGIAQKAGKIASGEFACENAVKSGMAYMVIVAEDASDNTRKKMSNMTSYYKVPFYLFGTKEELGHCIGKEYRSMLAVLDAGFAKSFEKQMQNRMTTK</sequence>